<dbReference type="GO" id="GO:0006826">
    <property type="term" value="P:iron ion transport"/>
    <property type="evidence" value="ECO:0007669"/>
    <property type="project" value="UniProtKB-KW"/>
</dbReference>
<evidence type="ECO:0000256" key="5">
    <source>
        <dbReference type="ARBA" id="ARBA00022496"/>
    </source>
</evidence>
<dbReference type="PROSITE" id="PS50893">
    <property type="entry name" value="ABC_TRANSPORTER_2"/>
    <property type="match status" value="1"/>
</dbReference>
<keyword evidence="10" id="KW-0472">Membrane</keyword>
<dbReference type="GO" id="GO:0005524">
    <property type="term" value="F:ATP binding"/>
    <property type="evidence" value="ECO:0007669"/>
    <property type="project" value="UniProtKB-KW"/>
</dbReference>
<proteinExistence type="inferred from homology"/>
<dbReference type="FunFam" id="3.40.50.300:FF:000134">
    <property type="entry name" value="Iron-enterobactin ABC transporter ATP-binding protein"/>
    <property type="match status" value="1"/>
</dbReference>
<dbReference type="PATRIC" id="fig|759362.5.peg.3000"/>
<comment type="subcellular location">
    <subcellularLocation>
        <location evidence="1">Cell membrane</location>
        <topology evidence="1">Peripheral membrane protein</topology>
    </subcellularLocation>
</comment>
<geneLocation type="plasmid" evidence="13">
    <name>pKVU_200</name>
</geneLocation>
<evidence type="ECO:0000256" key="8">
    <source>
        <dbReference type="ARBA" id="ARBA00023004"/>
    </source>
</evidence>
<dbReference type="EC" id="3.6.3.34" evidence="12"/>
<feature type="domain" description="ABC transporter" evidence="11">
    <location>
        <begin position="5"/>
        <end position="240"/>
    </location>
</feature>
<dbReference type="PANTHER" id="PTHR42771">
    <property type="entry name" value="IRON(3+)-HYDROXAMATE IMPORT ATP-BINDING PROTEIN FHUC"/>
    <property type="match status" value="1"/>
</dbReference>
<protein>
    <submittedName>
        <fullName evidence="12">ABC-type cobalamin Fe3+-siderophores transport system ATPase component</fullName>
        <ecNumber evidence="12">3.6.3.34</ecNumber>
    </submittedName>
</protein>
<gene>
    <name evidence="12" type="primary">fecE</name>
    <name evidence="12" type="ordered locus">KVU_PB0046</name>
</gene>
<keyword evidence="13" id="KW-1185">Reference proteome</keyword>
<evidence type="ECO:0000256" key="7">
    <source>
        <dbReference type="ARBA" id="ARBA00022840"/>
    </source>
</evidence>
<keyword evidence="8" id="KW-0408">Iron</keyword>
<dbReference type="SMART" id="SM00382">
    <property type="entry name" value="AAA"/>
    <property type="match status" value="1"/>
</dbReference>
<dbReference type="Proteomes" id="UP000000692">
    <property type="component" value="Plasmid 2"/>
</dbReference>
<evidence type="ECO:0000256" key="3">
    <source>
        <dbReference type="ARBA" id="ARBA00022448"/>
    </source>
</evidence>
<dbReference type="GO" id="GO:0016887">
    <property type="term" value="F:ATP hydrolysis activity"/>
    <property type="evidence" value="ECO:0007669"/>
    <property type="project" value="InterPro"/>
</dbReference>
<sequence>MTIAIELKDLSLRYGATPVLNGLNLHIPTGKFTVLVGPNGCGKSSLLKALIRALPLARGEITLDGKAQSQIPPRKLARLMSLLPQTLNAPDGVTVRQLVAYGRSPHTNLWNRLDGSDRAVVDSAMTRLNIAAFADRPVAELSGGQRQRAWLAMVLAQQTPVILLDEPTSYLDIAHQVEVLRLCRELADEGRTVVAVLHDLNQAFRYGDQVIVLQNGQCMAAGAPQEVAREDLLHAAFDIRARMITDPEALTPMMILRK</sequence>
<keyword evidence="5" id="KW-0410">Iron transport</keyword>
<keyword evidence="4" id="KW-1003">Cell membrane</keyword>
<dbReference type="KEGG" id="kvl:KVU_PB0046"/>
<dbReference type="InterPro" id="IPR051535">
    <property type="entry name" value="Siderophore_ABC-ATPase"/>
</dbReference>
<dbReference type="Pfam" id="PF00005">
    <property type="entry name" value="ABC_tran"/>
    <property type="match status" value="1"/>
</dbReference>
<keyword evidence="3" id="KW-0813">Transport</keyword>
<evidence type="ECO:0000256" key="1">
    <source>
        <dbReference type="ARBA" id="ARBA00004202"/>
    </source>
</evidence>
<keyword evidence="9" id="KW-0406">Ion transport</keyword>
<evidence type="ECO:0000256" key="10">
    <source>
        <dbReference type="ARBA" id="ARBA00023136"/>
    </source>
</evidence>
<dbReference type="HOGENOM" id="CLU_000604_1_11_5"/>
<evidence type="ECO:0000313" key="13">
    <source>
        <dbReference type="Proteomes" id="UP000000692"/>
    </source>
</evidence>
<dbReference type="RefSeq" id="WP_013385686.1">
    <property type="nucleotide sequence ID" value="NC_017385.1"/>
</dbReference>
<evidence type="ECO:0000259" key="11">
    <source>
        <dbReference type="PROSITE" id="PS50893"/>
    </source>
</evidence>
<dbReference type="OrthoDB" id="9805601at2"/>
<evidence type="ECO:0000256" key="4">
    <source>
        <dbReference type="ARBA" id="ARBA00022475"/>
    </source>
</evidence>
<evidence type="ECO:0000256" key="9">
    <source>
        <dbReference type="ARBA" id="ARBA00023065"/>
    </source>
</evidence>
<evidence type="ECO:0000313" key="12">
    <source>
        <dbReference type="EMBL" id="AEM42724.1"/>
    </source>
</evidence>
<dbReference type="CDD" id="cd03214">
    <property type="entry name" value="ABC_Iron-Siderophores_B12_Hemin"/>
    <property type="match status" value="1"/>
</dbReference>
<dbReference type="GO" id="GO:0005886">
    <property type="term" value="C:plasma membrane"/>
    <property type="evidence" value="ECO:0007669"/>
    <property type="project" value="UniProtKB-SubCell"/>
</dbReference>
<keyword evidence="7" id="KW-0067">ATP-binding</keyword>
<dbReference type="PROSITE" id="PS00211">
    <property type="entry name" value="ABC_TRANSPORTER_1"/>
    <property type="match status" value="1"/>
</dbReference>
<keyword evidence="6" id="KW-0547">Nucleotide-binding</keyword>
<organism evidence="12 13">
    <name type="scientific">Ketogulonicigenium vulgare (strain WSH-001)</name>
    <dbReference type="NCBI Taxonomy" id="759362"/>
    <lineage>
        <taxon>Bacteria</taxon>
        <taxon>Pseudomonadati</taxon>
        <taxon>Pseudomonadota</taxon>
        <taxon>Alphaproteobacteria</taxon>
        <taxon>Rhodobacterales</taxon>
        <taxon>Roseobacteraceae</taxon>
        <taxon>Ketogulonicigenium</taxon>
    </lineage>
</organism>
<dbReference type="SUPFAM" id="SSF52540">
    <property type="entry name" value="P-loop containing nucleoside triphosphate hydrolases"/>
    <property type="match status" value="1"/>
</dbReference>
<name>F9YBH2_KETVW</name>
<keyword evidence="12" id="KW-0614">Plasmid</keyword>
<keyword evidence="12" id="KW-0378">Hydrolase</keyword>
<dbReference type="EMBL" id="CP002020">
    <property type="protein sequence ID" value="AEM42724.1"/>
    <property type="molecule type" value="Genomic_DNA"/>
</dbReference>
<dbReference type="PANTHER" id="PTHR42771:SF2">
    <property type="entry name" value="IRON(3+)-HYDROXAMATE IMPORT ATP-BINDING PROTEIN FHUC"/>
    <property type="match status" value="1"/>
</dbReference>
<reference evidence="12 13" key="1">
    <citation type="journal article" date="2011" name="J. Bacteriol.">
        <title>Complete genome sequence of the industrial strain Ketogulonicigenium vulgare WSH-001.</title>
        <authorList>
            <person name="Liu L."/>
            <person name="Li Y."/>
            <person name="Zhang J."/>
            <person name="Zhou Z."/>
            <person name="Liu J."/>
            <person name="Li X."/>
            <person name="Zhou J."/>
            <person name="Du G."/>
            <person name="Wang L."/>
            <person name="Chen J."/>
        </authorList>
    </citation>
    <scope>NUCLEOTIDE SEQUENCE [LARGE SCALE GENOMIC DNA]</scope>
    <source>
        <strain evidence="12 13">WSH-001</strain>
        <plasmid evidence="13">pKVU_200</plasmid>
    </source>
</reference>
<evidence type="ECO:0000256" key="2">
    <source>
        <dbReference type="ARBA" id="ARBA00005417"/>
    </source>
</evidence>
<evidence type="ECO:0000256" key="6">
    <source>
        <dbReference type="ARBA" id="ARBA00022741"/>
    </source>
</evidence>
<dbReference type="InterPro" id="IPR027417">
    <property type="entry name" value="P-loop_NTPase"/>
</dbReference>
<comment type="similarity">
    <text evidence="2">Belongs to the ABC transporter superfamily.</text>
</comment>
<dbReference type="AlphaFoldDB" id="F9YBH2"/>
<dbReference type="Gene3D" id="3.40.50.300">
    <property type="entry name" value="P-loop containing nucleotide triphosphate hydrolases"/>
    <property type="match status" value="1"/>
</dbReference>
<dbReference type="InterPro" id="IPR003439">
    <property type="entry name" value="ABC_transporter-like_ATP-bd"/>
</dbReference>
<accession>F9YBH2</accession>
<dbReference type="InterPro" id="IPR017871">
    <property type="entry name" value="ABC_transporter-like_CS"/>
</dbReference>
<dbReference type="InterPro" id="IPR003593">
    <property type="entry name" value="AAA+_ATPase"/>
</dbReference>